<dbReference type="EMBL" id="RWGY01000045">
    <property type="protein sequence ID" value="TVU07338.1"/>
    <property type="molecule type" value="Genomic_DNA"/>
</dbReference>
<comment type="similarity">
    <text evidence="1">Belongs to the FHY3/FAR1 family.</text>
</comment>
<organism evidence="5 6">
    <name type="scientific">Eragrostis curvula</name>
    <name type="common">weeping love grass</name>
    <dbReference type="NCBI Taxonomy" id="38414"/>
    <lineage>
        <taxon>Eukaryota</taxon>
        <taxon>Viridiplantae</taxon>
        <taxon>Streptophyta</taxon>
        <taxon>Embryophyta</taxon>
        <taxon>Tracheophyta</taxon>
        <taxon>Spermatophyta</taxon>
        <taxon>Magnoliopsida</taxon>
        <taxon>Liliopsida</taxon>
        <taxon>Poales</taxon>
        <taxon>Poaceae</taxon>
        <taxon>PACMAD clade</taxon>
        <taxon>Chloridoideae</taxon>
        <taxon>Eragrostideae</taxon>
        <taxon>Eragrostidinae</taxon>
        <taxon>Eragrostis</taxon>
    </lineage>
</organism>
<dbReference type="GO" id="GO:0008270">
    <property type="term" value="F:zinc ion binding"/>
    <property type="evidence" value="ECO:0007669"/>
    <property type="project" value="UniProtKB-UniRule"/>
</dbReference>
<keyword evidence="6" id="KW-1185">Reference proteome</keyword>
<comment type="caution">
    <text evidence="5">The sequence shown here is derived from an EMBL/GenBank/DDBJ whole genome shotgun (WGS) entry which is preliminary data.</text>
</comment>
<evidence type="ECO:0000256" key="1">
    <source>
        <dbReference type="RuleBase" id="RU367018"/>
    </source>
</evidence>
<feature type="domain" description="FAR1" evidence="3">
    <location>
        <begin position="30"/>
        <end position="110"/>
    </location>
</feature>
<keyword evidence="1" id="KW-0479">Metal-binding</keyword>
<keyword evidence="1" id="KW-0862">Zinc</keyword>
<dbReference type="Pfam" id="PF10551">
    <property type="entry name" value="MULE"/>
    <property type="match status" value="1"/>
</dbReference>
<accession>A0A5J9T8P0</accession>
<evidence type="ECO:0000313" key="5">
    <source>
        <dbReference type="EMBL" id="TVU07338.1"/>
    </source>
</evidence>
<evidence type="ECO:0000313" key="6">
    <source>
        <dbReference type="Proteomes" id="UP000324897"/>
    </source>
</evidence>
<dbReference type="InterPro" id="IPR031052">
    <property type="entry name" value="FHY3/FAR1"/>
</dbReference>
<proteinExistence type="inferred from homology"/>
<feature type="domain" description="MULE transposase" evidence="4">
    <location>
        <begin position="245"/>
        <end position="337"/>
    </location>
</feature>
<feature type="region of interest" description="Disordered" evidence="2">
    <location>
        <begin position="402"/>
        <end position="432"/>
    </location>
</feature>
<dbReference type="InterPro" id="IPR004330">
    <property type="entry name" value="FAR1_DNA_bnd_dom"/>
</dbReference>
<gene>
    <name evidence="5" type="ORF">EJB05_47388</name>
</gene>
<evidence type="ECO:0000259" key="3">
    <source>
        <dbReference type="Pfam" id="PF03101"/>
    </source>
</evidence>
<dbReference type="OrthoDB" id="645077at2759"/>
<evidence type="ECO:0000259" key="4">
    <source>
        <dbReference type="Pfam" id="PF10551"/>
    </source>
</evidence>
<dbReference type="Gramene" id="TVU07338">
    <property type="protein sequence ID" value="TVU07338"/>
    <property type="gene ID" value="EJB05_47388"/>
</dbReference>
<dbReference type="PANTHER" id="PTHR31669">
    <property type="entry name" value="PROTEIN FAR1-RELATED SEQUENCE 10-RELATED"/>
    <property type="match status" value="1"/>
</dbReference>
<protein>
    <recommendedName>
        <fullName evidence="1">Protein FAR1-RELATED SEQUENCE</fullName>
    </recommendedName>
</protein>
<keyword evidence="1" id="KW-0539">Nucleus</keyword>
<feature type="non-terminal residue" evidence="5">
    <location>
        <position position="1"/>
    </location>
</feature>
<comment type="function">
    <text evidence="1">Putative transcription activator involved in regulating light control of development.</text>
</comment>
<keyword evidence="1" id="KW-0863">Zinc-finger</keyword>
<comment type="subcellular location">
    <subcellularLocation>
        <location evidence="1">Nucleus</location>
    </subcellularLocation>
</comment>
<dbReference type="GO" id="GO:0006355">
    <property type="term" value="P:regulation of DNA-templated transcription"/>
    <property type="evidence" value="ECO:0007669"/>
    <property type="project" value="UniProtKB-UniRule"/>
</dbReference>
<reference evidence="5 6" key="1">
    <citation type="journal article" date="2019" name="Sci. Rep.">
        <title>A high-quality genome of Eragrostis curvula grass provides insights into Poaceae evolution and supports new strategies to enhance forage quality.</title>
        <authorList>
            <person name="Carballo J."/>
            <person name="Santos B.A.C.M."/>
            <person name="Zappacosta D."/>
            <person name="Garbus I."/>
            <person name="Selva J.P."/>
            <person name="Gallo C.A."/>
            <person name="Diaz A."/>
            <person name="Albertini E."/>
            <person name="Caccamo M."/>
            <person name="Echenique V."/>
        </authorList>
    </citation>
    <scope>NUCLEOTIDE SEQUENCE [LARGE SCALE GENOMIC DNA]</scope>
    <source>
        <strain evidence="6">cv. Victoria</strain>
        <tissue evidence="5">Leaf</tissue>
    </source>
</reference>
<name>A0A5J9T8P0_9POAL</name>
<dbReference type="GO" id="GO:0005634">
    <property type="term" value="C:nucleus"/>
    <property type="evidence" value="ECO:0007669"/>
    <property type="project" value="UniProtKB-SubCell"/>
</dbReference>
<dbReference type="PANTHER" id="PTHR31669:SF214">
    <property type="entry name" value="PROTEIN FAR1-RELATED SEQUENCE"/>
    <property type="match status" value="1"/>
</dbReference>
<dbReference type="Proteomes" id="UP000324897">
    <property type="component" value="Unassembled WGS sequence"/>
</dbReference>
<dbReference type="Pfam" id="PF03101">
    <property type="entry name" value="FAR1"/>
    <property type="match status" value="1"/>
</dbReference>
<evidence type="ECO:0000256" key="2">
    <source>
        <dbReference type="SAM" id="MobiDB-lite"/>
    </source>
</evidence>
<sequence>MNQGVFGIISNISPPEVGMVFATIQDAQRFINVYGLVTGFTVIKGSNYKHQKITFQCNKCGKPTKNETGQNKRRRDLIERTGCPMKVLAKLIDGRWEIADVASQHNHPLKSSPLLSRFFMSHNFWALRLMQPMHGIDERNFSRALQESRIKPSKIMELFTNLRDRFKNIPVSVRKMDGNNVEQSDRPTKTRNRDIESALEHIRKLQKEQPGFYYTVRTEESNTVKSIFWTDARARLDYALYGDYIYLDIAYSTVENNMPFVPLIGINGHGKTTAFGWALLEDAKEETISWLFRTFLDVMDGKKPSIIMTHNDSAVQKSVAEAFPSVFHRFSMWHVIRQTAAEFGGFMANKPGMADELRGLITNSLTTEEFEDSWKAMLDKYDAASSTHLKLMYQTRLMLVLGTTPKTPRPTRRPTATGEDRTEKQAAQEQYSSQTIRLRAVLRQPMAYM</sequence>
<dbReference type="AlphaFoldDB" id="A0A5J9T8P0"/>
<dbReference type="InterPro" id="IPR018289">
    <property type="entry name" value="MULE_transposase_dom"/>
</dbReference>